<protein>
    <recommendedName>
        <fullName evidence="7">Lipase</fullName>
    </recommendedName>
</protein>
<evidence type="ECO:0000256" key="7">
    <source>
        <dbReference type="PIRNR" id="PIRNR000862"/>
    </source>
</evidence>
<feature type="active site" description="Charge relay system" evidence="8">
    <location>
        <position position="382"/>
    </location>
</feature>
<accession>D2VGA2</accession>
<dbReference type="VEuPathDB" id="AmoebaDB:NAEGRDRAFT_67907"/>
<dbReference type="EMBL" id="GG738869">
    <property type="protein sequence ID" value="EFC44234.1"/>
    <property type="molecule type" value="Genomic_DNA"/>
</dbReference>
<dbReference type="RefSeq" id="XP_002676978.1">
    <property type="nucleotide sequence ID" value="XM_002676932.1"/>
</dbReference>
<dbReference type="STRING" id="5762.D2VGA2"/>
<evidence type="ECO:0000313" key="11">
    <source>
        <dbReference type="Proteomes" id="UP000006671"/>
    </source>
</evidence>
<keyword evidence="3 7" id="KW-0378">Hydrolase</keyword>
<dbReference type="Pfam" id="PF04083">
    <property type="entry name" value="Abhydro_lipase"/>
    <property type="match status" value="1"/>
</dbReference>
<keyword evidence="4 7" id="KW-0442">Lipid degradation</keyword>
<evidence type="ECO:0000256" key="4">
    <source>
        <dbReference type="ARBA" id="ARBA00022963"/>
    </source>
</evidence>
<proteinExistence type="inferred from homology"/>
<dbReference type="InParanoid" id="D2VGA2"/>
<organism evidence="11">
    <name type="scientific">Naegleria gruberi</name>
    <name type="common">Amoeba</name>
    <dbReference type="NCBI Taxonomy" id="5762"/>
    <lineage>
        <taxon>Eukaryota</taxon>
        <taxon>Discoba</taxon>
        <taxon>Heterolobosea</taxon>
        <taxon>Tetramitia</taxon>
        <taxon>Eutetramitia</taxon>
        <taxon>Vahlkampfiidae</taxon>
        <taxon>Naegleria</taxon>
    </lineage>
</organism>
<gene>
    <name evidence="10" type="ORF">NAEGRDRAFT_67907</name>
</gene>
<evidence type="ECO:0000256" key="8">
    <source>
        <dbReference type="PIRSR" id="PIRSR000862-1"/>
    </source>
</evidence>
<dbReference type="InterPro" id="IPR006693">
    <property type="entry name" value="AB_hydrolase_lipase"/>
</dbReference>
<reference evidence="10 11" key="1">
    <citation type="journal article" date="2010" name="Cell">
        <title>The genome of Naegleria gruberi illuminates early eukaryotic versatility.</title>
        <authorList>
            <person name="Fritz-Laylin L.K."/>
            <person name="Prochnik S.E."/>
            <person name="Ginger M.L."/>
            <person name="Dacks J.B."/>
            <person name="Carpenter M.L."/>
            <person name="Field M.C."/>
            <person name="Kuo A."/>
            <person name="Paredez A."/>
            <person name="Chapman J."/>
            <person name="Pham J."/>
            <person name="Shu S."/>
            <person name="Neupane R."/>
            <person name="Cipriano M."/>
            <person name="Mancuso J."/>
            <person name="Tu H."/>
            <person name="Salamov A."/>
            <person name="Lindquist E."/>
            <person name="Shapiro H."/>
            <person name="Lucas S."/>
            <person name="Grigoriev I.V."/>
            <person name="Cande W.Z."/>
            <person name="Fulton C."/>
            <person name="Rokhsar D.S."/>
            <person name="Dawson S.C."/>
        </authorList>
    </citation>
    <scope>NUCLEOTIDE SEQUENCE [LARGE SCALE GENOMIC DNA]</scope>
    <source>
        <strain evidence="10 11">NEG-M</strain>
    </source>
</reference>
<dbReference type="ESTHER" id="naegr-d2vga2">
    <property type="family name" value="Acidic_Lipase"/>
</dbReference>
<evidence type="ECO:0000256" key="6">
    <source>
        <dbReference type="ARBA" id="ARBA00023180"/>
    </source>
</evidence>
<dbReference type="Proteomes" id="UP000006671">
    <property type="component" value="Unassembled WGS sequence"/>
</dbReference>
<sequence length="408" mass="46416">MIMLNSSSSFVNAQDPKSNVTQLIQYWGYPVEQHYVTTTDGFILSVQRIPYGRSSLSRQIPKDKKKVVFLQHGFLDCSATWVNNLPYQSLGYILADAGFDVWLGNARGNEYSNRNIYHSKHDKQFWNFSWDEISILNEEMAIYDLTAMVDYALKVSGQPKLAYVGHSQGTTMGFECFSSNADSNTKYPACPKDFTNKISIFIAIAPVTYLEHVNSPMMEALAKLHVDEILEFLGVGDFLPTTQQLEKWIPGICSNSILQKAVCMNVYCIMSGCDGLENKANSSRLPLYMDRLPAGTSTMNAGHWAQLVRSKKFQMFDYHFGNYDHYHQVSAPQIELSNLHVDIAIYHGGLDILADYNDVKKLLSKLPKERLKNVMFFSDFGHIDLVWGINNYQLFFNDIVKRVSDSFN</sequence>
<dbReference type="GeneID" id="8848195"/>
<evidence type="ECO:0000259" key="9">
    <source>
        <dbReference type="Pfam" id="PF04083"/>
    </source>
</evidence>
<feature type="domain" description="Partial AB-hydrolase lipase" evidence="9">
    <location>
        <begin position="20"/>
        <end position="84"/>
    </location>
</feature>
<evidence type="ECO:0000256" key="3">
    <source>
        <dbReference type="ARBA" id="ARBA00022801"/>
    </source>
</evidence>
<dbReference type="SUPFAM" id="SSF53474">
    <property type="entry name" value="alpha/beta-Hydrolases"/>
    <property type="match status" value="1"/>
</dbReference>
<keyword evidence="11" id="KW-1185">Reference proteome</keyword>
<evidence type="ECO:0000256" key="1">
    <source>
        <dbReference type="ARBA" id="ARBA00010701"/>
    </source>
</evidence>
<dbReference type="GO" id="GO:0016042">
    <property type="term" value="P:lipid catabolic process"/>
    <property type="evidence" value="ECO:0007669"/>
    <property type="project" value="UniProtKB-KW"/>
</dbReference>
<dbReference type="InterPro" id="IPR029058">
    <property type="entry name" value="AB_hydrolase_fold"/>
</dbReference>
<dbReference type="PIRSF" id="PIRSF000862">
    <property type="entry name" value="Steryl_ester_lip"/>
    <property type="match status" value="1"/>
</dbReference>
<keyword evidence="5" id="KW-0443">Lipid metabolism</keyword>
<dbReference type="FunFam" id="3.40.50.1820:FF:000057">
    <property type="entry name" value="Lipase"/>
    <property type="match status" value="1"/>
</dbReference>
<keyword evidence="2" id="KW-0732">Signal</keyword>
<dbReference type="KEGG" id="ngr:NAEGRDRAFT_67907"/>
<dbReference type="OrthoDB" id="9974421at2759"/>
<evidence type="ECO:0000313" key="10">
    <source>
        <dbReference type="EMBL" id="EFC44234.1"/>
    </source>
</evidence>
<dbReference type="OMA" id="WRMYNEI"/>
<dbReference type="GO" id="GO:0016788">
    <property type="term" value="F:hydrolase activity, acting on ester bonds"/>
    <property type="evidence" value="ECO:0007669"/>
    <property type="project" value="InterPro"/>
</dbReference>
<dbReference type="eggNOG" id="KOG2624">
    <property type="taxonomic scope" value="Eukaryota"/>
</dbReference>
<dbReference type="AlphaFoldDB" id="D2VGA2"/>
<dbReference type="PANTHER" id="PTHR11005">
    <property type="entry name" value="LYSOSOMAL ACID LIPASE-RELATED"/>
    <property type="match status" value="1"/>
</dbReference>
<name>D2VGA2_NAEGR</name>
<dbReference type="InterPro" id="IPR025483">
    <property type="entry name" value="Lipase_euk"/>
</dbReference>
<comment type="similarity">
    <text evidence="1 7">Belongs to the AB hydrolase superfamily. Lipase family.</text>
</comment>
<evidence type="ECO:0000256" key="5">
    <source>
        <dbReference type="ARBA" id="ARBA00023098"/>
    </source>
</evidence>
<dbReference type="Gene3D" id="3.40.50.1820">
    <property type="entry name" value="alpha/beta hydrolase"/>
    <property type="match status" value="1"/>
</dbReference>
<feature type="active site" description="Charge relay system" evidence="8">
    <location>
        <position position="351"/>
    </location>
</feature>
<feature type="active site" description="Nucleophile" evidence="8">
    <location>
        <position position="167"/>
    </location>
</feature>
<keyword evidence="6" id="KW-0325">Glycoprotein</keyword>
<evidence type="ECO:0000256" key="2">
    <source>
        <dbReference type="ARBA" id="ARBA00022729"/>
    </source>
</evidence>